<proteinExistence type="predicted"/>
<sequence>MLTIMAPPLIACTISTAILIGTHAMARTPEILATIAVPASVALTYAIIYSYSLWHQRKAAGGKGFA</sequence>
<feature type="transmembrane region" description="Helical" evidence="1">
    <location>
        <begin position="34"/>
        <end position="54"/>
    </location>
</feature>
<evidence type="ECO:0000313" key="3">
    <source>
        <dbReference type="Proteomes" id="UP000628854"/>
    </source>
</evidence>
<dbReference type="EMBL" id="BMKF01000002">
    <property type="protein sequence ID" value="GGB76533.1"/>
    <property type="molecule type" value="Genomic_DNA"/>
</dbReference>
<protein>
    <submittedName>
        <fullName evidence="2">Uncharacterized protein</fullName>
    </submittedName>
</protein>
<keyword evidence="3" id="KW-1185">Reference proteome</keyword>
<evidence type="ECO:0000313" key="2">
    <source>
        <dbReference type="EMBL" id="GGB76533.1"/>
    </source>
</evidence>
<name>A0ABQ1JWD0_9PROT</name>
<evidence type="ECO:0000256" key="1">
    <source>
        <dbReference type="SAM" id="Phobius"/>
    </source>
</evidence>
<organism evidence="2 3">
    <name type="scientific">Henriciella pelagia</name>
    <dbReference type="NCBI Taxonomy" id="1977912"/>
    <lineage>
        <taxon>Bacteria</taxon>
        <taxon>Pseudomonadati</taxon>
        <taxon>Pseudomonadota</taxon>
        <taxon>Alphaproteobacteria</taxon>
        <taxon>Hyphomonadales</taxon>
        <taxon>Hyphomonadaceae</taxon>
        <taxon>Henriciella</taxon>
    </lineage>
</organism>
<gene>
    <name evidence="2" type="ORF">GCM10011503_26650</name>
</gene>
<dbReference type="Proteomes" id="UP000628854">
    <property type="component" value="Unassembled WGS sequence"/>
</dbReference>
<comment type="caution">
    <text evidence="2">The sequence shown here is derived from an EMBL/GenBank/DDBJ whole genome shotgun (WGS) entry which is preliminary data.</text>
</comment>
<keyword evidence="1" id="KW-0812">Transmembrane</keyword>
<reference evidence="3" key="1">
    <citation type="journal article" date="2019" name="Int. J. Syst. Evol. Microbiol.">
        <title>The Global Catalogue of Microorganisms (GCM) 10K type strain sequencing project: providing services to taxonomists for standard genome sequencing and annotation.</title>
        <authorList>
            <consortium name="The Broad Institute Genomics Platform"/>
            <consortium name="The Broad Institute Genome Sequencing Center for Infectious Disease"/>
            <person name="Wu L."/>
            <person name="Ma J."/>
        </authorList>
    </citation>
    <scope>NUCLEOTIDE SEQUENCE [LARGE SCALE GENOMIC DNA]</scope>
    <source>
        <strain evidence="3">CGMCC 1.15928</strain>
    </source>
</reference>
<keyword evidence="1" id="KW-1133">Transmembrane helix</keyword>
<accession>A0ABQ1JWD0</accession>
<keyword evidence="1" id="KW-0472">Membrane</keyword>